<sequence>MDLVEFGQYLKKLRKNRGLTLSQLAMEAKTSHSYLSQIENGKKQNFPSSEMLINLSGPLGVYYAELLKHAGYLWDEDLDGYNEQLDMERYDREKNMDMDDFDDEEPYWTDLNNLLTKEPHITYRDFLITNEERKLILAYLDGLFAKREGEQLELILPEDRQDT</sequence>
<dbReference type="CDD" id="cd00093">
    <property type="entry name" value="HTH_XRE"/>
    <property type="match status" value="1"/>
</dbReference>
<dbReference type="InterPro" id="IPR001387">
    <property type="entry name" value="Cro/C1-type_HTH"/>
</dbReference>
<dbReference type="GO" id="GO:0003700">
    <property type="term" value="F:DNA-binding transcription factor activity"/>
    <property type="evidence" value="ECO:0007669"/>
    <property type="project" value="TreeGrafter"/>
</dbReference>
<organism evidence="3 4">
    <name type="scientific">Fontibacillus panacisegetis</name>
    <dbReference type="NCBI Taxonomy" id="670482"/>
    <lineage>
        <taxon>Bacteria</taxon>
        <taxon>Bacillati</taxon>
        <taxon>Bacillota</taxon>
        <taxon>Bacilli</taxon>
        <taxon>Bacillales</taxon>
        <taxon>Paenibacillaceae</taxon>
        <taxon>Fontibacillus</taxon>
    </lineage>
</organism>
<dbReference type="STRING" id="670482.SAMN04488542_10552"/>
<dbReference type="PANTHER" id="PTHR46797:SF1">
    <property type="entry name" value="METHYLPHOSPHONATE SYNTHASE"/>
    <property type="match status" value="1"/>
</dbReference>
<dbReference type="Proteomes" id="UP000198972">
    <property type="component" value="Unassembled WGS sequence"/>
</dbReference>
<evidence type="ECO:0000256" key="1">
    <source>
        <dbReference type="ARBA" id="ARBA00023125"/>
    </source>
</evidence>
<dbReference type="SMART" id="SM00530">
    <property type="entry name" value="HTH_XRE"/>
    <property type="match status" value="1"/>
</dbReference>
<evidence type="ECO:0000313" key="4">
    <source>
        <dbReference type="Proteomes" id="UP000198972"/>
    </source>
</evidence>
<protein>
    <submittedName>
        <fullName evidence="3">Helix-turn-helix domain-containing protein</fullName>
    </submittedName>
</protein>
<dbReference type="InterPro" id="IPR050807">
    <property type="entry name" value="TransReg_Diox_bact_type"/>
</dbReference>
<proteinExistence type="predicted"/>
<gene>
    <name evidence="3" type="ORF">SAMN04488542_10552</name>
</gene>
<dbReference type="PROSITE" id="PS50943">
    <property type="entry name" value="HTH_CROC1"/>
    <property type="match status" value="1"/>
</dbReference>
<dbReference type="OrthoDB" id="9812960at2"/>
<accession>A0A1G7HVE9</accession>
<dbReference type="EMBL" id="FNBG01000005">
    <property type="protein sequence ID" value="SDF04452.1"/>
    <property type="molecule type" value="Genomic_DNA"/>
</dbReference>
<dbReference type="Gene3D" id="1.10.260.40">
    <property type="entry name" value="lambda repressor-like DNA-binding domains"/>
    <property type="match status" value="1"/>
</dbReference>
<name>A0A1G7HVE9_9BACL</name>
<keyword evidence="4" id="KW-1185">Reference proteome</keyword>
<dbReference type="GO" id="GO:0005829">
    <property type="term" value="C:cytosol"/>
    <property type="evidence" value="ECO:0007669"/>
    <property type="project" value="TreeGrafter"/>
</dbReference>
<dbReference type="PANTHER" id="PTHR46797">
    <property type="entry name" value="HTH-TYPE TRANSCRIPTIONAL REGULATOR"/>
    <property type="match status" value="1"/>
</dbReference>
<dbReference type="GO" id="GO:0003677">
    <property type="term" value="F:DNA binding"/>
    <property type="evidence" value="ECO:0007669"/>
    <property type="project" value="UniProtKB-KW"/>
</dbReference>
<evidence type="ECO:0000259" key="2">
    <source>
        <dbReference type="PROSITE" id="PS50943"/>
    </source>
</evidence>
<dbReference type="Pfam" id="PF12844">
    <property type="entry name" value="HTH_19"/>
    <property type="match status" value="1"/>
</dbReference>
<dbReference type="InterPro" id="IPR010982">
    <property type="entry name" value="Lambda_DNA-bd_dom_sf"/>
</dbReference>
<dbReference type="SUPFAM" id="SSF47413">
    <property type="entry name" value="lambda repressor-like DNA-binding domains"/>
    <property type="match status" value="1"/>
</dbReference>
<feature type="domain" description="HTH cro/C1-type" evidence="2">
    <location>
        <begin position="10"/>
        <end position="66"/>
    </location>
</feature>
<evidence type="ECO:0000313" key="3">
    <source>
        <dbReference type="EMBL" id="SDF04452.1"/>
    </source>
</evidence>
<reference evidence="3 4" key="1">
    <citation type="submission" date="2016-10" db="EMBL/GenBank/DDBJ databases">
        <authorList>
            <person name="de Groot N.N."/>
        </authorList>
    </citation>
    <scope>NUCLEOTIDE SEQUENCE [LARGE SCALE GENOMIC DNA]</scope>
    <source>
        <strain evidence="3 4">DSM 28129</strain>
    </source>
</reference>
<keyword evidence="1" id="KW-0238">DNA-binding</keyword>
<dbReference type="AlphaFoldDB" id="A0A1G7HVE9"/>